<evidence type="ECO:0000313" key="2">
    <source>
        <dbReference type="Proteomes" id="UP001176468"/>
    </source>
</evidence>
<sequence>MRRDLADVRLADRVFAPHYAAPVPRTLRIAEDLRHAREADSAILATLAPGDVFEVLEFAGDHAWGVAPGCGLVGYIAESALTKATS</sequence>
<keyword evidence="2" id="KW-1185">Reference proteome</keyword>
<dbReference type="Proteomes" id="UP001176468">
    <property type="component" value="Unassembled WGS sequence"/>
</dbReference>
<name>A0ABT9A3B4_9SPHN</name>
<gene>
    <name evidence="1" type="ORF">Q5H94_18545</name>
</gene>
<protein>
    <submittedName>
        <fullName evidence="1">SH3 domain-containing protein</fullName>
    </submittedName>
</protein>
<organism evidence="1 2">
    <name type="scientific">Sphingomonas immobilis</name>
    <dbReference type="NCBI Taxonomy" id="3063997"/>
    <lineage>
        <taxon>Bacteria</taxon>
        <taxon>Pseudomonadati</taxon>
        <taxon>Pseudomonadota</taxon>
        <taxon>Alphaproteobacteria</taxon>
        <taxon>Sphingomonadales</taxon>
        <taxon>Sphingomonadaceae</taxon>
        <taxon>Sphingomonas</taxon>
    </lineage>
</organism>
<proteinExistence type="predicted"/>
<evidence type="ECO:0000313" key="1">
    <source>
        <dbReference type="EMBL" id="MDO7844334.1"/>
    </source>
</evidence>
<comment type="caution">
    <text evidence="1">The sequence shown here is derived from an EMBL/GenBank/DDBJ whole genome shotgun (WGS) entry which is preliminary data.</text>
</comment>
<accession>A0ABT9A3B4</accession>
<reference evidence="1" key="1">
    <citation type="submission" date="2023-07" db="EMBL/GenBank/DDBJ databases">
        <authorList>
            <person name="Kim M.K."/>
        </authorList>
    </citation>
    <scope>NUCLEOTIDE SEQUENCE</scope>
    <source>
        <strain evidence="1">CA1-15</strain>
    </source>
</reference>
<dbReference type="EMBL" id="JAUQSZ010000015">
    <property type="protein sequence ID" value="MDO7844334.1"/>
    <property type="molecule type" value="Genomic_DNA"/>
</dbReference>
<dbReference type="RefSeq" id="WP_304562733.1">
    <property type="nucleotide sequence ID" value="NZ_JAUQSZ010000015.1"/>
</dbReference>